<name>A0A4Y7J355_PAPSO</name>
<dbReference type="EMBL" id="CM010717">
    <property type="protein sequence ID" value="RZC54169.1"/>
    <property type="molecule type" value="Genomic_DNA"/>
</dbReference>
<organism evidence="2 3">
    <name type="scientific">Papaver somniferum</name>
    <name type="common">Opium poppy</name>
    <dbReference type="NCBI Taxonomy" id="3469"/>
    <lineage>
        <taxon>Eukaryota</taxon>
        <taxon>Viridiplantae</taxon>
        <taxon>Streptophyta</taxon>
        <taxon>Embryophyta</taxon>
        <taxon>Tracheophyta</taxon>
        <taxon>Spermatophyta</taxon>
        <taxon>Magnoliopsida</taxon>
        <taxon>Ranunculales</taxon>
        <taxon>Papaveraceae</taxon>
        <taxon>Papaveroideae</taxon>
        <taxon>Papaver</taxon>
    </lineage>
</organism>
<protein>
    <submittedName>
        <fullName evidence="2">Uncharacterized protein</fullName>
    </submittedName>
</protein>
<evidence type="ECO:0000256" key="1">
    <source>
        <dbReference type="SAM" id="MobiDB-lite"/>
    </source>
</evidence>
<sequence length="95" mass="10123">MAVFCPPVGGESTPGSFKIEESRVRTGMNSVNNNYPCLPSSSTSCVPGAYSETPTQQFPIGDGGVYVDDYEPVHHEDDDIGGGGVYTDDYEPEVV</sequence>
<reference evidence="2 3" key="1">
    <citation type="journal article" date="2018" name="Science">
        <title>The opium poppy genome and morphinan production.</title>
        <authorList>
            <person name="Guo L."/>
            <person name="Winzer T."/>
            <person name="Yang X."/>
            <person name="Li Y."/>
            <person name="Ning Z."/>
            <person name="He Z."/>
            <person name="Teodor R."/>
            <person name="Lu Y."/>
            <person name="Bowser T.A."/>
            <person name="Graham I.A."/>
            <person name="Ye K."/>
        </authorList>
    </citation>
    <scope>NUCLEOTIDE SEQUENCE [LARGE SCALE GENOMIC DNA]</scope>
    <source>
        <strain evidence="3">cv. HN1</strain>
        <tissue evidence="2">Leaves</tissue>
    </source>
</reference>
<evidence type="ECO:0000313" key="2">
    <source>
        <dbReference type="EMBL" id="RZC54169.1"/>
    </source>
</evidence>
<dbReference type="Gramene" id="RZC54169">
    <property type="protein sequence ID" value="RZC54169"/>
    <property type="gene ID" value="C5167_013031"/>
</dbReference>
<dbReference type="Proteomes" id="UP000316621">
    <property type="component" value="Chromosome 3"/>
</dbReference>
<evidence type="ECO:0000313" key="3">
    <source>
        <dbReference type="Proteomes" id="UP000316621"/>
    </source>
</evidence>
<accession>A0A4Y7J355</accession>
<gene>
    <name evidence="2" type="ORF">C5167_013031</name>
</gene>
<dbReference type="AlphaFoldDB" id="A0A4Y7J355"/>
<proteinExistence type="predicted"/>
<keyword evidence="3" id="KW-1185">Reference proteome</keyword>
<feature type="region of interest" description="Disordered" evidence="1">
    <location>
        <begin position="72"/>
        <end position="95"/>
    </location>
</feature>